<feature type="region of interest" description="Disordered" evidence="1">
    <location>
        <begin position="271"/>
        <end position="343"/>
    </location>
</feature>
<dbReference type="InterPro" id="IPR014751">
    <property type="entry name" value="XRCC4-like_C"/>
</dbReference>
<dbReference type="GO" id="GO:0010165">
    <property type="term" value="P:response to X-ray"/>
    <property type="evidence" value="ECO:0007669"/>
    <property type="project" value="TreeGrafter"/>
</dbReference>
<dbReference type="OrthoDB" id="6376853at2759"/>
<dbReference type="AlphaFoldDB" id="A0A5N5SNR4"/>
<sequence>MGFFKINKITDNEHNIYIYFITNKACSEVLIKALDFQDNSYTAVVDCASEAVEKWAKIHKQTPEAYVAQLCHALASQSENGDLERSITNSKNNESKNIFEIDGENLIWRQYFESKNIYGRWGKFPMEKRDKDEILGDIFDAVIKELHEKEASISRLEKENKLLLKEKDELKKVAEDCVSMKESFEREIFGKLVILLNSKKQKNSELRAQIQESNLQGDSSSNDDQDNETYESVPKTVSLSKLLDDFESNKPMKINSDLDVASTTYVQPKLKRKTEVTTPTRAENSSKKSKFANDSDDDDYDGDTDVEDFHNEVEVINDNASSTTDLKRKGSGSATDSEVKKPKGKHDDLLLAAFLFSRSSL</sequence>
<dbReference type="GO" id="GO:0005958">
    <property type="term" value="C:DNA-dependent protein kinase-DNA ligase 4 complex"/>
    <property type="evidence" value="ECO:0007669"/>
    <property type="project" value="TreeGrafter"/>
</dbReference>
<dbReference type="GO" id="GO:0003677">
    <property type="term" value="F:DNA binding"/>
    <property type="evidence" value="ECO:0007669"/>
    <property type="project" value="InterPro"/>
</dbReference>
<evidence type="ECO:0000313" key="3">
    <source>
        <dbReference type="EMBL" id="KAB7495348.1"/>
    </source>
</evidence>
<dbReference type="InterPro" id="IPR010585">
    <property type="entry name" value="DNA_repair_prot_XRCC4"/>
</dbReference>
<dbReference type="PANTHER" id="PTHR28559:SF1">
    <property type="entry name" value="DNA REPAIR PROTEIN XRCC4"/>
    <property type="match status" value="1"/>
</dbReference>
<organism evidence="3 4">
    <name type="scientific">Armadillidium nasatum</name>
    <dbReference type="NCBI Taxonomy" id="96803"/>
    <lineage>
        <taxon>Eukaryota</taxon>
        <taxon>Metazoa</taxon>
        <taxon>Ecdysozoa</taxon>
        <taxon>Arthropoda</taxon>
        <taxon>Crustacea</taxon>
        <taxon>Multicrustacea</taxon>
        <taxon>Malacostraca</taxon>
        <taxon>Eumalacostraca</taxon>
        <taxon>Peracarida</taxon>
        <taxon>Isopoda</taxon>
        <taxon>Oniscidea</taxon>
        <taxon>Crinocheta</taxon>
        <taxon>Armadillidiidae</taxon>
        <taxon>Armadillidium</taxon>
    </lineage>
</organism>
<gene>
    <name evidence="3" type="primary">Xrcc4</name>
    <name evidence="3" type="ORF">Anas_09172</name>
</gene>
<dbReference type="GO" id="GO:0006303">
    <property type="term" value="P:double-strand break repair via nonhomologous end joining"/>
    <property type="evidence" value="ECO:0007669"/>
    <property type="project" value="TreeGrafter"/>
</dbReference>
<protein>
    <submittedName>
        <fullName evidence="3">DNA repair protein XRCC4</fullName>
    </submittedName>
</protein>
<dbReference type="PANTHER" id="PTHR28559">
    <property type="entry name" value="DNA REPAIR PROTEIN XRCC4"/>
    <property type="match status" value="1"/>
</dbReference>
<dbReference type="SUPFAM" id="SSF58022">
    <property type="entry name" value="XRCC4, C-terminal oligomerization domain"/>
    <property type="match status" value="1"/>
</dbReference>
<dbReference type="Proteomes" id="UP000326759">
    <property type="component" value="Unassembled WGS sequence"/>
</dbReference>
<dbReference type="GO" id="GO:0006310">
    <property type="term" value="P:DNA recombination"/>
    <property type="evidence" value="ECO:0007669"/>
    <property type="project" value="InterPro"/>
</dbReference>
<feature type="region of interest" description="Disordered" evidence="1">
    <location>
        <begin position="212"/>
        <end position="234"/>
    </location>
</feature>
<keyword evidence="4" id="KW-1185">Reference proteome</keyword>
<proteinExistence type="predicted"/>
<reference evidence="3 4" key="1">
    <citation type="journal article" date="2019" name="PLoS Biol.">
        <title>Sex chromosomes control vertical transmission of feminizing Wolbachia symbionts in an isopod.</title>
        <authorList>
            <person name="Becking T."/>
            <person name="Chebbi M.A."/>
            <person name="Giraud I."/>
            <person name="Moumen B."/>
            <person name="Laverre T."/>
            <person name="Caubet Y."/>
            <person name="Peccoud J."/>
            <person name="Gilbert C."/>
            <person name="Cordaux R."/>
        </authorList>
    </citation>
    <scope>NUCLEOTIDE SEQUENCE [LARGE SCALE GENOMIC DNA]</scope>
    <source>
        <strain evidence="3">ANa2</strain>
        <tissue evidence="3">Whole body excluding digestive tract and cuticle</tissue>
    </source>
</reference>
<name>A0A5N5SNR4_9CRUS</name>
<feature type="domain" description="XRCC4 coiled-coil" evidence="2">
    <location>
        <begin position="142"/>
        <end position="202"/>
    </location>
</feature>
<evidence type="ECO:0000313" key="4">
    <source>
        <dbReference type="Proteomes" id="UP000326759"/>
    </source>
</evidence>
<dbReference type="Pfam" id="PF21924">
    <property type="entry name" value="XRCC4_CC"/>
    <property type="match status" value="1"/>
</dbReference>
<evidence type="ECO:0000259" key="2">
    <source>
        <dbReference type="Pfam" id="PF21924"/>
    </source>
</evidence>
<comment type="caution">
    <text evidence="3">The sequence shown here is derived from an EMBL/GenBank/DDBJ whole genome shotgun (WGS) entry which is preliminary data.</text>
</comment>
<dbReference type="Gene3D" id="1.20.5.370">
    <property type="match status" value="1"/>
</dbReference>
<dbReference type="GO" id="GO:0032807">
    <property type="term" value="C:DNA ligase IV complex"/>
    <property type="evidence" value="ECO:0007669"/>
    <property type="project" value="TreeGrafter"/>
</dbReference>
<dbReference type="EMBL" id="SEYY01022728">
    <property type="protein sequence ID" value="KAB7495348.1"/>
    <property type="molecule type" value="Genomic_DNA"/>
</dbReference>
<dbReference type="InterPro" id="IPR053962">
    <property type="entry name" value="XRCC4_CC"/>
</dbReference>
<feature type="compositionally biased region" description="Acidic residues" evidence="1">
    <location>
        <begin position="294"/>
        <end position="306"/>
    </location>
</feature>
<accession>A0A5N5SNR4</accession>
<evidence type="ECO:0000256" key="1">
    <source>
        <dbReference type="SAM" id="MobiDB-lite"/>
    </source>
</evidence>